<evidence type="ECO:0000256" key="9">
    <source>
        <dbReference type="ARBA" id="ARBA00023242"/>
    </source>
</evidence>
<dbReference type="GO" id="GO:0005686">
    <property type="term" value="C:U2 snRNP"/>
    <property type="evidence" value="ECO:0007669"/>
    <property type="project" value="UniProtKB-UniRule"/>
</dbReference>
<gene>
    <name evidence="13" type="ORF">APZ42_020155</name>
</gene>
<keyword evidence="6 12" id="KW-0747">Spliceosome</keyword>
<dbReference type="GO" id="GO:0005681">
    <property type="term" value="C:spliceosomal complex"/>
    <property type="evidence" value="ECO:0007669"/>
    <property type="project" value="UniProtKB-KW"/>
</dbReference>
<dbReference type="GO" id="GO:0005685">
    <property type="term" value="C:U1 snRNP"/>
    <property type="evidence" value="ECO:0007669"/>
    <property type="project" value="UniProtKB-UniRule"/>
</dbReference>
<evidence type="ECO:0000256" key="5">
    <source>
        <dbReference type="ARBA" id="ARBA00022664"/>
    </source>
</evidence>
<dbReference type="GO" id="GO:0000387">
    <property type="term" value="P:spliceosomal snRNP assembly"/>
    <property type="evidence" value="ECO:0007669"/>
    <property type="project" value="UniProtKB-UniRule"/>
</dbReference>
<keyword evidence="8 12" id="KW-0508">mRNA splicing</keyword>
<dbReference type="PROSITE" id="PS52002">
    <property type="entry name" value="SM"/>
    <property type="match status" value="1"/>
</dbReference>
<evidence type="ECO:0000256" key="4">
    <source>
        <dbReference type="ARBA" id="ARBA00022490"/>
    </source>
</evidence>
<dbReference type="FunFam" id="2.30.30.100:FF:000013">
    <property type="entry name" value="Small nuclear ribonucleoprotein E"/>
    <property type="match status" value="1"/>
</dbReference>
<evidence type="ECO:0000256" key="12">
    <source>
        <dbReference type="RuleBase" id="RU365053"/>
    </source>
</evidence>
<evidence type="ECO:0000313" key="13">
    <source>
        <dbReference type="EMBL" id="KZS14793.1"/>
    </source>
</evidence>
<dbReference type="InterPro" id="IPR010920">
    <property type="entry name" value="LSM_dom_sf"/>
</dbReference>
<dbReference type="CDD" id="cd01718">
    <property type="entry name" value="Sm_E"/>
    <property type="match status" value="1"/>
</dbReference>
<dbReference type="GO" id="GO:0005687">
    <property type="term" value="C:U4 snRNP"/>
    <property type="evidence" value="ECO:0007669"/>
    <property type="project" value="UniProtKB-UniRule"/>
</dbReference>
<comment type="function">
    <text evidence="11 12">Plays a role in pre-mRNA splicing as a core component of the spliceosomal U1, U2, U4 and U5 small nuclear ribonucleoproteins (snRNPs), the building blocks of the spliceosome.</text>
</comment>
<keyword evidence="10 12" id="KW-0687">Ribonucleoprotein</keyword>
<evidence type="ECO:0000256" key="7">
    <source>
        <dbReference type="ARBA" id="ARBA00022884"/>
    </source>
</evidence>
<keyword evidence="5 12" id="KW-0507">mRNA processing</keyword>
<organism evidence="13 14">
    <name type="scientific">Daphnia magna</name>
    <dbReference type="NCBI Taxonomy" id="35525"/>
    <lineage>
        <taxon>Eukaryota</taxon>
        <taxon>Metazoa</taxon>
        <taxon>Ecdysozoa</taxon>
        <taxon>Arthropoda</taxon>
        <taxon>Crustacea</taxon>
        <taxon>Branchiopoda</taxon>
        <taxon>Diplostraca</taxon>
        <taxon>Cladocera</taxon>
        <taxon>Anomopoda</taxon>
        <taxon>Daphniidae</taxon>
        <taxon>Daphnia</taxon>
    </lineage>
</organism>
<dbReference type="PANTHER" id="PTHR11193">
    <property type="entry name" value="SMALL NUCLEAR RIBONUCLEOPROTEIN E"/>
    <property type="match status" value="1"/>
</dbReference>
<evidence type="ECO:0000256" key="6">
    <source>
        <dbReference type="ARBA" id="ARBA00022728"/>
    </source>
</evidence>
<evidence type="ECO:0000256" key="8">
    <source>
        <dbReference type="ARBA" id="ARBA00023187"/>
    </source>
</evidence>
<dbReference type="Gene3D" id="2.30.30.100">
    <property type="match status" value="1"/>
</dbReference>
<keyword evidence="9 12" id="KW-0539">Nucleus</keyword>
<keyword evidence="4" id="KW-0963">Cytoplasm</keyword>
<dbReference type="EMBL" id="LRGB01000944">
    <property type="protein sequence ID" value="KZS14793.1"/>
    <property type="molecule type" value="Genomic_DNA"/>
</dbReference>
<comment type="subcellular location">
    <subcellularLocation>
        <location evidence="2">Cytoplasm</location>
        <location evidence="2">Cytosol</location>
    </subcellularLocation>
    <subcellularLocation>
        <location evidence="1 12">Nucleus</location>
    </subcellularLocation>
</comment>
<dbReference type="InterPro" id="IPR001163">
    <property type="entry name" value="Sm_dom_euk/arc"/>
</dbReference>
<proteinExistence type="inferred from homology"/>
<protein>
    <recommendedName>
        <fullName evidence="12">Small nuclear ribonucleoprotein E</fullName>
        <shortName evidence="12">snRNP-E</shortName>
    </recommendedName>
    <alternativeName>
        <fullName evidence="12">Sm protein E</fullName>
    </alternativeName>
</protein>
<sequence>MAARAPKVQKVMVQPINLIFRYLQTRSRVDIWLYENVNMHMEGHIVGFDEYMNIVLDDAEEVYVKTNVRKQIGRVLLKGDNITLIQNAAGSVDD</sequence>
<reference evidence="13 14" key="1">
    <citation type="submission" date="2016-03" db="EMBL/GenBank/DDBJ databases">
        <title>EvidentialGene: Evidence-directed Construction of Genes on Genomes.</title>
        <authorList>
            <person name="Gilbert D.G."/>
            <person name="Choi J.-H."/>
            <person name="Mockaitis K."/>
            <person name="Colbourne J."/>
            <person name="Pfrender M."/>
        </authorList>
    </citation>
    <scope>NUCLEOTIDE SEQUENCE [LARGE SCALE GENOMIC DNA]</scope>
    <source>
        <strain evidence="13 14">Xinb3</strain>
        <tissue evidence="13">Complete organism</tissue>
    </source>
</reference>
<dbReference type="Pfam" id="PF01423">
    <property type="entry name" value="LSM"/>
    <property type="match status" value="1"/>
</dbReference>
<dbReference type="SMART" id="SM00651">
    <property type="entry name" value="Sm"/>
    <property type="match status" value="1"/>
</dbReference>
<keyword evidence="14" id="KW-1185">Reference proteome</keyword>
<dbReference type="GO" id="GO:0005829">
    <property type="term" value="C:cytosol"/>
    <property type="evidence" value="ECO:0007669"/>
    <property type="project" value="UniProtKB-SubCell"/>
</dbReference>
<comment type="similarity">
    <text evidence="3 12">Belongs to the snRNP Sm proteins family.</text>
</comment>
<comment type="caution">
    <text evidence="13">The sequence shown here is derived from an EMBL/GenBank/DDBJ whole genome shotgun (WGS) entry which is preliminary data.</text>
</comment>
<keyword evidence="7 12" id="KW-0694">RNA-binding</keyword>
<evidence type="ECO:0000256" key="1">
    <source>
        <dbReference type="ARBA" id="ARBA00004123"/>
    </source>
</evidence>
<dbReference type="SUPFAM" id="SSF50182">
    <property type="entry name" value="Sm-like ribonucleoproteins"/>
    <property type="match status" value="1"/>
</dbReference>
<name>A0A164Y1V7_9CRUS</name>
<evidence type="ECO:0000256" key="3">
    <source>
        <dbReference type="ARBA" id="ARBA00006850"/>
    </source>
</evidence>
<evidence type="ECO:0000313" key="14">
    <source>
        <dbReference type="Proteomes" id="UP000076858"/>
    </source>
</evidence>
<dbReference type="GO" id="GO:0005682">
    <property type="term" value="C:U5 snRNP"/>
    <property type="evidence" value="ECO:0007669"/>
    <property type="project" value="UniProtKB-UniRule"/>
</dbReference>
<accession>A0A164Y1V7</accession>
<evidence type="ECO:0000256" key="10">
    <source>
        <dbReference type="ARBA" id="ARBA00023274"/>
    </source>
</evidence>
<dbReference type="GO" id="GO:0046540">
    <property type="term" value="C:U4/U6 x U5 tri-snRNP complex"/>
    <property type="evidence" value="ECO:0007669"/>
    <property type="project" value="UniProtKB-UniRule"/>
</dbReference>
<evidence type="ECO:0000256" key="11">
    <source>
        <dbReference type="ARBA" id="ARBA00058057"/>
    </source>
</evidence>
<dbReference type="InterPro" id="IPR047575">
    <property type="entry name" value="Sm"/>
</dbReference>
<dbReference type="InterPro" id="IPR027078">
    <property type="entry name" value="snRNP-E"/>
</dbReference>
<dbReference type="Proteomes" id="UP000076858">
    <property type="component" value="Unassembled WGS sequence"/>
</dbReference>
<dbReference type="STRING" id="35525.A0A164Y1V7"/>
<dbReference type="GO" id="GO:0003723">
    <property type="term" value="F:RNA binding"/>
    <property type="evidence" value="ECO:0007669"/>
    <property type="project" value="UniProtKB-KW"/>
</dbReference>
<dbReference type="AlphaFoldDB" id="A0A164Y1V7"/>
<evidence type="ECO:0000256" key="2">
    <source>
        <dbReference type="ARBA" id="ARBA00004514"/>
    </source>
</evidence>
<dbReference type="OrthoDB" id="25620at2759"/>